<evidence type="ECO:0000313" key="2">
    <source>
        <dbReference type="EMBL" id="KAB2333789.1"/>
    </source>
</evidence>
<dbReference type="InterPro" id="IPR049722">
    <property type="entry name" value="Prli42-like"/>
</dbReference>
<proteinExistence type="predicted"/>
<feature type="transmembrane region" description="Helical" evidence="1">
    <location>
        <begin position="9"/>
        <end position="29"/>
    </location>
</feature>
<dbReference type="OrthoDB" id="2931947at2"/>
<organism evidence="2 3">
    <name type="scientific">Bacillus mesophilum</name>
    <dbReference type="NCBI Taxonomy" id="1071718"/>
    <lineage>
        <taxon>Bacteria</taxon>
        <taxon>Bacillati</taxon>
        <taxon>Bacillota</taxon>
        <taxon>Bacilli</taxon>
        <taxon>Bacillales</taxon>
        <taxon>Bacillaceae</taxon>
        <taxon>Bacillus</taxon>
    </lineage>
</organism>
<dbReference type="NCBIfam" id="NF033880">
    <property type="entry name" value="Prli42"/>
    <property type="match status" value="1"/>
</dbReference>
<sequence>MSKKAQKIIVYVMIFIMLASTLLMGLSMLF</sequence>
<keyword evidence="3" id="KW-1185">Reference proteome</keyword>
<keyword evidence="1" id="KW-1133">Transmembrane helix</keyword>
<dbReference type="Proteomes" id="UP000441354">
    <property type="component" value="Unassembled WGS sequence"/>
</dbReference>
<keyword evidence="1" id="KW-0812">Transmembrane</keyword>
<accession>A0A7V7UWC6</accession>
<evidence type="ECO:0000256" key="1">
    <source>
        <dbReference type="SAM" id="Phobius"/>
    </source>
</evidence>
<dbReference type="RefSeq" id="WP_139785591.1">
    <property type="nucleotide sequence ID" value="NZ_WBOT01000002.1"/>
</dbReference>
<keyword evidence="1" id="KW-0472">Membrane</keyword>
<reference evidence="2 3" key="1">
    <citation type="journal article" date="2014" name="Arch. Microbiol.">
        <title>Bacillus mesophilum sp. nov., strain IITR-54T, a novel 4-chlorobiphenyl dechlorinating bacterium.</title>
        <authorList>
            <person name="Manickam N."/>
            <person name="Singh N.K."/>
            <person name="Bajaj A."/>
            <person name="Kumar R.M."/>
            <person name="Kaur G."/>
            <person name="Kaur N."/>
            <person name="Bala M."/>
            <person name="Kumar A."/>
            <person name="Mayilraj S."/>
        </authorList>
    </citation>
    <scope>NUCLEOTIDE SEQUENCE [LARGE SCALE GENOMIC DNA]</scope>
    <source>
        <strain evidence="2 3">IITR-54</strain>
    </source>
</reference>
<dbReference type="AlphaFoldDB" id="A0A7V7UWC6"/>
<comment type="caution">
    <text evidence="2">The sequence shown here is derived from an EMBL/GenBank/DDBJ whole genome shotgun (WGS) entry which is preliminary data.</text>
</comment>
<dbReference type="EMBL" id="WBOT01000002">
    <property type="protein sequence ID" value="KAB2333789.1"/>
    <property type="molecule type" value="Genomic_DNA"/>
</dbReference>
<protein>
    <submittedName>
        <fullName evidence="2">Stressosome-associated protein Prli42</fullName>
    </submittedName>
</protein>
<gene>
    <name evidence="2" type="primary">prli42</name>
    <name evidence="2" type="ORF">F7732_06795</name>
</gene>
<name>A0A7V7UWC6_9BACI</name>
<evidence type="ECO:0000313" key="3">
    <source>
        <dbReference type="Proteomes" id="UP000441354"/>
    </source>
</evidence>